<keyword evidence="5 8" id="KW-0560">Oxidoreductase</keyword>
<dbReference type="EMBL" id="CP009111">
    <property type="protein sequence ID" value="ANS31116.1"/>
    <property type="molecule type" value="Genomic_DNA"/>
</dbReference>
<dbReference type="InterPro" id="IPR036396">
    <property type="entry name" value="Cyt_P450_sf"/>
</dbReference>
<reference evidence="9 10" key="1">
    <citation type="submission" date="2014-07" db="EMBL/GenBank/DDBJ databases">
        <authorList>
            <person name="Zhang J.E."/>
            <person name="Yang H."/>
            <person name="Guo J."/>
            <person name="Deng Z."/>
            <person name="Luo H."/>
            <person name="Luo M."/>
            <person name="Zhao B."/>
        </authorList>
    </citation>
    <scope>NUCLEOTIDE SEQUENCE [LARGE SCALE GENOMIC DNA]</scope>
    <source>
        <strain evidence="9 10">1CP</strain>
    </source>
</reference>
<evidence type="ECO:0000256" key="8">
    <source>
        <dbReference type="RuleBase" id="RU000461"/>
    </source>
</evidence>
<dbReference type="PROSITE" id="PS00086">
    <property type="entry name" value="CYTOCHROME_P450"/>
    <property type="match status" value="1"/>
</dbReference>
<protein>
    <submittedName>
        <fullName evidence="9">Cytochrome P450</fullName>
    </submittedName>
</protein>
<evidence type="ECO:0000256" key="1">
    <source>
        <dbReference type="ARBA" id="ARBA00001971"/>
    </source>
</evidence>
<dbReference type="AlphaFoldDB" id="A0A1B1KEU0"/>
<dbReference type="PRINTS" id="PR00359">
    <property type="entry name" value="BP450"/>
</dbReference>
<keyword evidence="4 8" id="KW-0479">Metal-binding</keyword>
<gene>
    <name evidence="9" type="ORF">R1CP_32465</name>
</gene>
<dbReference type="GO" id="GO:0005506">
    <property type="term" value="F:iron ion binding"/>
    <property type="evidence" value="ECO:0007669"/>
    <property type="project" value="InterPro"/>
</dbReference>
<evidence type="ECO:0000256" key="3">
    <source>
        <dbReference type="ARBA" id="ARBA00022617"/>
    </source>
</evidence>
<dbReference type="PANTHER" id="PTHR46696:SF1">
    <property type="entry name" value="CYTOCHROME P450 YJIB-RELATED"/>
    <property type="match status" value="1"/>
</dbReference>
<evidence type="ECO:0000256" key="2">
    <source>
        <dbReference type="ARBA" id="ARBA00010617"/>
    </source>
</evidence>
<evidence type="ECO:0000256" key="4">
    <source>
        <dbReference type="ARBA" id="ARBA00022723"/>
    </source>
</evidence>
<evidence type="ECO:0000313" key="10">
    <source>
        <dbReference type="Proteomes" id="UP000186108"/>
    </source>
</evidence>
<dbReference type="PANTHER" id="PTHR46696">
    <property type="entry name" value="P450, PUTATIVE (EUROFUNG)-RELATED"/>
    <property type="match status" value="1"/>
</dbReference>
<comment type="similarity">
    <text evidence="2 8">Belongs to the cytochrome P450 family.</text>
</comment>
<dbReference type="InterPro" id="IPR001128">
    <property type="entry name" value="Cyt_P450"/>
</dbReference>
<keyword evidence="7 8" id="KW-0503">Monooxygenase</keyword>
<dbReference type="GO" id="GO:0004497">
    <property type="term" value="F:monooxygenase activity"/>
    <property type="evidence" value="ECO:0007669"/>
    <property type="project" value="UniProtKB-KW"/>
</dbReference>
<accession>A0A1B1KEU0</accession>
<dbReference type="GO" id="GO:0016705">
    <property type="term" value="F:oxidoreductase activity, acting on paired donors, with incorporation or reduction of molecular oxygen"/>
    <property type="evidence" value="ECO:0007669"/>
    <property type="project" value="InterPro"/>
</dbReference>
<proteinExistence type="inferred from homology"/>
<dbReference type="FunFam" id="1.10.630.10:FF:000018">
    <property type="entry name" value="Cytochrome P450 monooxygenase"/>
    <property type="match status" value="1"/>
</dbReference>
<keyword evidence="6 8" id="KW-0408">Iron</keyword>
<dbReference type="SUPFAM" id="SSF48264">
    <property type="entry name" value="Cytochrome P450"/>
    <property type="match status" value="1"/>
</dbReference>
<dbReference type="Proteomes" id="UP000186108">
    <property type="component" value="Chromosome"/>
</dbReference>
<keyword evidence="3 8" id="KW-0349">Heme</keyword>
<evidence type="ECO:0000256" key="7">
    <source>
        <dbReference type="ARBA" id="ARBA00023033"/>
    </source>
</evidence>
<organism evidence="9 10">
    <name type="scientific">Rhodococcus opacus</name>
    <name type="common">Nocardia opaca</name>
    <dbReference type="NCBI Taxonomy" id="37919"/>
    <lineage>
        <taxon>Bacteria</taxon>
        <taxon>Bacillati</taxon>
        <taxon>Actinomycetota</taxon>
        <taxon>Actinomycetes</taxon>
        <taxon>Mycobacteriales</taxon>
        <taxon>Nocardiaceae</taxon>
        <taxon>Rhodococcus</taxon>
    </lineage>
</organism>
<dbReference type="InterPro" id="IPR017972">
    <property type="entry name" value="Cyt_P450_CS"/>
</dbReference>
<evidence type="ECO:0000256" key="5">
    <source>
        <dbReference type="ARBA" id="ARBA00023002"/>
    </source>
</evidence>
<evidence type="ECO:0000313" key="9">
    <source>
        <dbReference type="EMBL" id="ANS31116.1"/>
    </source>
</evidence>
<dbReference type="Pfam" id="PF00067">
    <property type="entry name" value="p450"/>
    <property type="match status" value="1"/>
</dbReference>
<dbReference type="InterPro" id="IPR002397">
    <property type="entry name" value="Cyt_P450_B"/>
</dbReference>
<evidence type="ECO:0000256" key="6">
    <source>
        <dbReference type="ARBA" id="ARBA00023004"/>
    </source>
</evidence>
<comment type="cofactor">
    <cofactor evidence="1">
        <name>heme</name>
        <dbReference type="ChEBI" id="CHEBI:30413"/>
    </cofactor>
</comment>
<dbReference type="PATRIC" id="fig|37919.13.peg.6797"/>
<name>A0A1B1KEU0_RHOOP</name>
<sequence length="379" mass="41862">MYRQLREMPVHKTLGMWVLTRHADVRAVMLDRSFSAGLIPRLIGEQADRVTQGDVGRIERLARKSLVFTDNPDHARLRALVNRVFTANAVAAFRPAIAAIAEELVENARGRGEMDAIADFAGPLPLRVMCDWLALPDRVRSQVGQWTHEIRFLLEPGLMTGDDFTRVQAVVEEFAQALAGVILQRRAHPGGDLISGLLAAETSGGDRLSDEEATFVCITCFVAGNETTKSLVGNGLLALLLNPAQDARLRARPDLARCAVTETLRYDSPLQFTKRVATRDVDEIRAGDQVLLCMGAANRDPEVFADPDRFDITRNPREHLAFGHGMHGCLGGALAELQAEVAFETLYRRANGLRLLSDQHEWQEHSLIVRGLKHLAVAL</sequence>
<dbReference type="CDD" id="cd20625">
    <property type="entry name" value="CYP164-like"/>
    <property type="match status" value="1"/>
</dbReference>
<dbReference type="GO" id="GO:0020037">
    <property type="term" value="F:heme binding"/>
    <property type="evidence" value="ECO:0007669"/>
    <property type="project" value="InterPro"/>
</dbReference>
<dbReference type="Gene3D" id="1.10.630.10">
    <property type="entry name" value="Cytochrome P450"/>
    <property type="match status" value="1"/>
</dbReference>